<name>A0ABY5RVL5_9HYPH</name>
<evidence type="ECO:0000313" key="8">
    <source>
        <dbReference type="EMBL" id="UVF21296.1"/>
    </source>
</evidence>
<evidence type="ECO:0000256" key="3">
    <source>
        <dbReference type="ARBA" id="ARBA00022884"/>
    </source>
</evidence>
<comment type="similarity">
    <text evidence="1 7">Belongs to the universal ribosomal protein uL18 family.</text>
</comment>
<evidence type="ECO:0000256" key="4">
    <source>
        <dbReference type="ARBA" id="ARBA00022980"/>
    </source>
</evidence>
<dbReference type="RefSeq" id="WP_173945694.1">
    <property type="nucleotide sequence ID" value="NZ_CP102845.1"/>
</dbReference>
<dbReference type="InterPro" id="IPR004389">
    <property type="entry name" value="Ribosomal_uL18_bac-type"/>
</dbReference>
<keyword evidence="4 7" id="KW-0689">Ribosomal protein</keyword>
<keyword evidence="9" id="KW-1185">Reference proteome</keyword>
<dbReference type="PANTHER" id="PTHR12899">
    <property type="entry name" value="39S RIBOSOMAL PROTEIN L18, MITOCHONDRIAL"/>
    <property type="match status" value="1"/>
</dbReference>
<protein>
    <recommendedName>
        <fullName evidence="6 7">Large ribosomal subunit protein uL18</fullName>
    </recommendedName>
</protein>
<accession>A0ABY5RVL5</accession>
<organism evidence="8 9">
    <name type="scientific">Microvirga terrae</name>
    <dbReference type="NCBI Taxonomy" id="2740529"/>
    <lineage>
        <taxon>Bacteria</taxon>
        <taxon>Pseudomonadati</taxon>
        <taxon>Pseudomonadota</taxon>
        <taxon>Alphaproteobacteria</taxon>
        <taxon>Hyphomicrobiales</taxon>
        <taxon>Methylobacteriaceae</taxon>
        <taxon>Microvirga</taxon>
    </lineage>
</organism>
<evidence type="ECO:0000256" key="7">
    <source>
        <dbReference type="HAMAP-Rule" id="MF_01337"/>
    </source>
</evidence>
<dbReference type="PANTHER" id="PTHR12899:SF3">
    <property type="entry name" value="LARGE RIBOSOMAL SUBUNIT PROTEIN UL18M"/>
    <property type="match status" value="1"/>
</dbReference>
<comment type="function">
    <text evidence="7">This is one of the proteins that bind and probably mediate the attachment of the 5S RNA into the large ribosomal subunit, where it forms part of the central protuberance.</text>
</comment>
<reference evidence="8" key="1">
    <citation type="submission" date="2022-08" db="EMBL/GenBank/DDBJ databases">
        <title>Microvirga terrae sp. nov., isolated from soil.</title>
        <authorList>
            <person name="Kim K.H."/>
            <person name="Seo Y.L."/>
            <person name="Kim J.M."/>
            <person name="Lee J.K."/>
            <person name="Han D.M."/>
            <person name="Jeon C.O."/>
        </authorList>
    </citation>
    <scope>NUCLEOTIDE SEQUENCE</scope>
    <source>
        <strain evidence="8">R24</strain>
    </source>
</reference>
<comment type="subunit">
    <text evidence="7">Part of the 50S ribosomal subunit; part of the 5S rRNA/L5/L18/L25 subcomplex. Contacts the 5S and 23S rRNAs.</text>
</comment>
<keyword evidence="3 7" id="KW-0694">RNA-binding</keyword>
<evidence type="ECO:0000313" key="9">
    <source>
        <dbReference type="Proteomes" id="UP001017257"/>
    </source>
</evidence>
<evidence type="ECO:0000256" key="1">
    <source>
        <dbReference type="ARBA" id="ARBA00007116"/>
    </source>
</evidence>
<evidence type="ECO:0000256" key="5">
    <source>
        <dbReference type="ARBA" id="ARBA00023274"/>
    </source>
</evidence>
<dbReference type="NCBIfam" id="TIGR00060">
    <property type="entry name" value="L18_bact"/>
    <property type="match status" value="1"/>
</dbReference>
<gene>
    <name evidence="7 8" type="primary">rplR</name>
    <name evidence="8" type="ORF">HPT29_009310</name>
</gene>
<evidence type="ECO:0000256" key="2">
    <source>
        <dbReference type="ARBA" id="ARBA00022730"/>
    </source>
</evidence>
<keyword evidence="5 7" id="KW-0687">Ribonucleoprotein</keyword>
<sequence>MAEKKGAEDRRKARVRRAIKKAANGRPRLSVFRSSKQIYAQVIDDVSGHTVASASTLEADVKGKLKTGATVDAAKEVGKLVAERAVQAGVKQVIFDRSGYLYHGRVKALADAAREGGLDF</sequence>
<keyword evidence="2 7" id="KW-0699">rRNA-binding</keyword>
<dbReference type="Gene3D" id="3.30.420.100">
    <property type="match status" value="1"/>
</dbReference>
<dbReference type="CDD" id="cd00432">
    <property type="entry name" value="Ribosomal_L18_L5e"/>
    <property type="match status" value="1"/>
</dbReference>
<proteinExistence type="inferred from homology"/>
<dbReference type="SUPFAM" id="SSF53137">
    <property type="entry name" value="Translational machinery components"/>
    <property type="match status" value="1"/>
</dbReference>
<dbReference type="HAMAP" id="MF_01337_B">
    <property type="entry name" value="Ribosomal_uL18_B"/>
    <property type="match status" value="1"/>
</dbReference>
<dbReference type="Pfam" id="PF00861">
    <property type="entry name" value="Ribosomal_L18p"/>
    <property type="match status" value="1"/>
</dbReference>
<dbReference type="InterPro" id="IPR005484">
    <property type="entry name" value="Ribosomal_uL18_bac/plant/anim"/>
</dbReference>
<dbReference type="InterPro" id="IPR057268">
    <property type="entry name" value="Ribosomal_L18"/>
</dbReference>
<dbReference type="GO" id="GO:0005840">
    <property type="term" value="C:ribosome"/>
    <property type="evidence" value="ECO:0007669"/>
    <property type="project" value="UniProtKB-KW"/>
</dbReference>
<evidence type="ECO:0000256" key="6">
    <source>
        <dbReference type="ARBA" id="ARBA00035197"/>
    </source>
</evidence>
<dbReference type="EMBL" id="CP102845">
    <property type="protein sequence ID" value="UVF21296.1"/>
    <property type="molecule type" value="Genomic_DNA"/>
</dbReference>
<dbReference type="Proteomes" id="UP001017257">
    <property type="component" value="Chromosome"/>
</dbReference>